<dbReference type="RefSeq" id="WP_038937295.1">
    <property type="nucleotide sequence ID" value="NZ_CP017637.1"/>
</dbReference>
<dbReference type="InterPro" id="IPR000792">
    <property type="entry name" value="Tscrpt_reg_LuxR_C"/>
</dbReference>
<dbReference type="STRING" id="375.BKD09_RS15115"/>
<evidence type="ECO:0000313" key="5">
    <source>
        <dbReference type="Proteomes" id="UP000181962"/>
    </source>
</evidence>
<reference evidence="2 5" key="2">
    <citation type="submission" date="2016-11" db="EMBL/GenBank/DDBJ databases">
        <title>Complete Genome Sequence of Bradyrhizobium sp. strain J5, an isolated from soybean nodule in Hokkaido.</title>
        <authorList>
            <person name="Kanehara K."/>
        </authorList>
    </citation>
    <scope>NUCLEOTIDE SEQUENCE [LARGE SCALE GENOMIC DNA]</scope>
    <source>
        <strain evidence="2 5">J5</strain>
    </source>
</reference>
<protein>
    <recommendedName>
        <fullName evidence="1">HTH luxR-type domain-containing protein</fullName>
    </recommendedName>
</protein>
<evidence type="ECO:0000259" key="1">
    <source>
        <dbReference type="SMART" id="SM00421"/>
    </source>
</evidence>
<dbReference type="Proteomes" id="UP000030377">
    <property type="component" value="Unassembled WGS sequence"/>
</dbReference>
<accession>A0A0A3Y2A9</accession>
<gene>
    <name evidence="2" type="ORF">BKD09_15115</name>
    <name evidence="3" type="ORF">MA20_10985</name>
</gene>
<sequence length="95" mass="10804">MRDLLSPREKRLLRRLAAEKTDKEIARRLGGTAKQVSQQKARLLARLQINRPSRSPTQQSDRAAWPRYRGIHRNLAGETTRTSLVGTVGAHQTIH</sequence>
<dbReference type="Gene3D" id="1.10.10.10">
    <property type="entry name" value="Winged helix-like DNA-binding domain superfamily/Winged helix DNA-binding domain"/>
    <property type="match status" value="1"/>
</dbReference>
<dbReference type="EMBL" id="CP017637">
    <property type="protein sequence ID" value="APG09667.1"/>
    <property type="molecule type" value="Genomic_DNA"/>
</dbReference>
<dbReference type="SMART" id="SM00421">
    <property type="entry name" value="HTH_LUXR"/>
    <property type="match status" value="1"/>
</dbReference>
<organism evidence="3 4">
    <name type="scientific">Bradyrhizobium japonicum</name>
    <dbReference type="NCBI Taxonomy" id="375"/>
    <lineage>
        <taxon>Bacteria</taxon>
        <taxon>Pseudomonadati</taxon>
        <taxon>Pseudomonadota</taxon>
        <taxon>Alphaproteobacteria</taxon>
        <taxon>Hyphomicrobiales</taxon>
        <taxon>Nitrobacteraceae</taxon>
        <taxon>Bradyrhizobium</taxon>
    </lineage>
</organism>
<dbReference type="AlphaFoldDB" id="A0A0A3Y2A9"/>
<dbReference type="GO" id="GO:0006355">
    <property type="term" value="P:regulation of DNA-templated transcription"/>
    <property type="evidence" value="ECO:0007669"/>
    <property type="project" value="InterPro"/>
</dbReference>
<dbReference type="EMBL" id="JRPN01000009">
    <property type="protein sequence ID" value="KGT79704.1"/>
    <property type="molecule type" value="Genomic_DNA"/>
</dbReference>
<evidence type="ECO:0000313" key="3">
    <source>
        <dbReference type="EMBL" id="KGT79704.1"/>
    </source>
</evidence>
<reference evidence="3 4" key="1">
    <citation type="submission" date="2014-09" db="EMBL/GenBank/DDBJ databases">
        <title>Draft genome of Bradyrhizobium japonicum Is-34.</title>
        <authorList>
            <person name="Tsurumaru H."/>
            <person name="Yamakawa T."/>
            <person name="Hashimoto S."/>
            <person name="Okizaki K."/>
            <person name="Kanesaki Y."/>
            <person name="Yoshikawa H."/>
            <person name="Yajima S."/>
        </authorList>
    </citation>
    <scope>NUCLEOTIDE SEQUENCE [LARGE SCALE GENOMIC DNA]</scope>
    <source>
        <strain evidence="3 4">Is-34</strain>
    </source>
</reference>
<dbReference type="GO" id="GO:0003677">
    <property type="term" value="F:DNA binding"/>
    <property type="evidence" value="ECO:0007669"/>
    <property type="project" value="InterPro"/>
</dbReference>
<name>A0A0A3Y2A9_BRAJP</name>
<dbReference type="InterPro" id="IPR016032">
    <property type="entry name" value="Sig_transdc_resp-reg_C-effctor"/>
</dbReference>
<dbReference type="InterPro" id="IPR036388">
    <property type="entry name" value="WH-like_DNA-bd_sf"/>
</dbReference>
<proteinExistence type="predicted"/>
<dbReference type="Pfam" id="PF00196">
    <property type="entry name" value="GerE"/>
    <property type="match status" value="1"/>
</dbReference>
<dbReference type="Proteomes" id="UP000181962">
    <property type="component" value="Chromosome"/>
</dbReference>
<evidence type="ECO:0000313" key="4">
    <source>
        <dbReference type="Proteomes" id="UP000030377"/>
    </source>
</evidence>
<dbReference type="SUPFAM" id="SSF46894">
    <property type="entry name" value="C-terminal effector domain of the bipartite response regulators"/>
    <property type="match status" value="1"/>
</dbReference>
<feature type="domain" description="HTH luxR-type" evidence="1">
    <location>
        <begin position="2"/>
        <end position="63"/>
    </location>
</feature>
<evidence type="ECO:0000313" key="2">
    <source>
        <dbReference type="EMBL" id="APG09667.1"/>
    </source>
</evidence>